<reference evidence="2 3" key="1">
    <citation type="journal article" date="2019" name="Genome Biol. Evol.">
        <title>Insights into the evolution of the New World diploid cottons (Gossypium, subgenus Houzingenia) based on genome sequencing.</title>
        <authorList>
            <person name="Grover C.E."/>
            <person name="Arick M.A. 2nd"/>
            <person name="Thrash A."/>
            <person name="Conover J.L."/>
            <person name="Sanders W.S."/>
            <person name="Peterson D.G."/>
            <person name="Frelichowski J.E."/>
            <person name="Scheffler J.A."/>
            <person name="Scheffler B.E."/>
            <person name="Wendel J.F."/>
        </authorList>
    </citation>
    <scope>NUCLEOTIDE SEQUENCE [LARGE SCALE GENOMIC DNA]</scope>
    <source>
        <strain evidence="2">5</strain>
        <tissue evidence="2">Leaf</tissue>
    </source>
</reference>
<dbReference type="InterPro" id="IPR036397">
    <property type="entry name" value="RNaseH_sf"/>
</dbReference>
<name>A0A7J9BJ84_GOSGO</name>
<dbReference type="PANTHER" id="PTHR47723">
    <property type="entry name" value="OS05G0353850 PROTEIN"/>
    <property type="match status" value="1"/>
</dbReference>
<dbReference type="OrthoDB" id="1001042at2759"/>
<dbReference type="InterPro" id="IPR053151">
    <property type="entry name" value="RNase_H-like"/>
</dbReference>
<sequence length="178" mass="19825">MPMITSELVVKCFDWLVIFRNPTPASDMGLGCYNIDFLIKTYAPRENESNTTTCVSYHVQYSTNMVHLRSEVFSLIVITFTIILYVNFGPSNGGWIKINTDGAANTNGSLSVVGGVLRDSVGNWIEEFQRFIGRGSAVDAELWAILHGLEMAQSRGYDKVILETDCMTAVEKIKEGLR</sequence>
<dbReference type="PANTHER" id="PTHR47723:SF19">
    <property type="entry name" value="POLYNUCLEOTIDYL TRANSFERASE, RIBONUCLEASE H-LIKE SUPERFAMILY PROTEIN"/>
    <property type="match status" value="1"/>
</dbReference>
<dbReference type="AlphaFoldDB" id="A0A7J9BJ84"/>
<evidence type="ECO:0000259" key="1">
    <source>
        <dbReference type="PROSITE" id="PS50879"/>
    </source>
</evidence>
<evidence type="ECO:0000313" key="2">
    <source>
        <dbReference type="EMBL" id="MBA0736256.1"/>
    </source>
</evidence>
<keyword evidence="3" id="KW-1185">Reference proteome</keyword>
<dbReference type="InterPro" id="IPR044730">
    <property type="entry name" value="RNase_H-like_dom_plant"/>
</dbReference>
<protein>
    <recommendedName>
        <fullName evidence="1">RNase H type-1 domain-containing protein</fullName>
    </recommendedName>
</protein>
<dbReference type="Pfam" id="PF13456">
    <property type="entry name" value="RVT_3"/>
    <property type="match status" value="1"/>
</dbReference>
<dbReference type="GO" id="GO:0003676">
    <property type="term" value="F:nucleic acid binding"/>
    <property type="evidence" value="ECO:0007669"/>
    <property type="project" value="InterPro"/>
</dbReference>
<dbReference type="GO" id="GO:0004523">
    <property type="term" value="F:RNA-DNA hybrid ribonuclease activity"/>
    <property type="evidence" value="ECO:0007669"/>
    <property type="project" value="InterPro"/>
</dbReference>
<evidence type="ECO:0000313" key="3">
    <source>
        <dbReference type="Proteomes" id="UP000593579"/>
    </source>
</evidence>
<dbReference type="InterPro" id="IPR012337">
    <property type="entry name" value="RNaseH-like_sf"/>
</dbReference>
<accession>A0A7J9BJ84</accession>
<feature type="domain" description="RNase H type-1" evidence="1">
    <location>
        <begin position="92"/>
        <end position="178"/>
    </location>
</feature>
<dbReference type="CDD" id="cd06222">
    <property type="entry name" value="RNase_H_like"/>
    <property type="match status" value="1"/>
</dbReference>
<dbReference type="PROSITE" id="PS50879">
    <property type="entry name" value="RNASE_H_1"/>
    <property type="match status" value="1"/>
</dbReference>
<dbReference type="Proteomes" id="UP000593579">
    <property type="component" value="Unassembled WGS sequence"/>
</dbReference>
<dbReference type="InterPro" id="IPR002156">
    <property type="entry name" value="RNaseH_domain"/>
</dbReference>
<gene>
    <name evidence="2" type="ORF">Gogos_009822</name>
</gene>
<comment type="caution">
    <text evidence="2">The sequence shown here is derived from an EMBL/GenBank/DDBJ whole genome shotgun (WGS) entry which is preliminary data.</text>
</comment>
<dbReference type="SUPFAM" id="SSF53098">
    <property type="entry name" value="Ribonuclease H-like"/>
    <property type="match status" value="1"/>
</dbReference>
<proteinExistence type="predicted"/>
<dbReference type="EMBL" id="JABEZY010000004">
    <property type="protein sequence ID" value="MBA0736256.1"/>
    <property type="molecule type" value="Genomic_DNA"/>
</dbReference>
<dbReference type="Gene3D" id="3.30.420.10">
    <property type="entry name" value="Ribonuclease H-like superfamily/Ribonuclease H"/>
    <property type="match status" value="1"/>
</dbReference>
<organism evidence="2 3">
    <name type="scientific">Gossypium gossypioides</name>
    <name type="common">Mexican cotton</name>
    <name type="synonym">Selera gossypioides</name>
    <dbReference type="NCBI Taxonomy" id="34282"/>
    <lineage>
        <taxon>Eukaryota</taxon>
        <taxon>Viridiplantae</taxon>
        <taxon>Streptophyta</taxon>
        <taxon>Embryophyta</taxon>
        <taxon>Tracheophyta</taxon>
        <taxon>Spermatophyta</taxon>
        <taxon>Magnoliopsida</taxon>
        <taxon>eudicotyledons</taxon>
        <taxon>Gunneridae</taxon>
        <taxon>Pentapetalae</taxon>
        <taxon>rosids</taxon>
        <taxon>malvids</taxon>
        <taxon>Malvales</taxon>
        <taxon>Malvaceae</taxon>
        <taxon>Malvoideae</taxon>
        <taxon>Gossypium</taxon>
    </lineage>
</organism>
<feature type="non-terminal residue" evidence="2">
    <location>
        <position position="1"/>
    </location>
</feature>